<evidence type="ECO:0000313" key="7">
    <source>
        <dbReference type="EMBL" id="TVU20983.1"/>
    </source>
</evidence>
<dbReference type="EMBL" id="RWGY01000026">
    <property type="protein sequence ID" value="TVU20983.1"/>
    <property type="molecule type" value="Genomic_DNA"/>
</dbReference>
<dbReference type="InterPro" id="IPR002652">
    <property type="entry name" value="Importin-a_IBB"/>
</dbReference>
<dbReference type="PANTHER" id="PTHR23316">
    <property type="entry name" value="IMPORTIN ALPHA"/>
    <property type="match status" value="1"/>
</dbReference>
<dbReference type="Pfam" id="PF00514">
    <property type="entry name" value="Arm"/>
    <property type="match status" value="3"/>
</dbReference>
<dbReference type="Pfam" id="PF01749">
    <property type="entry name" value="IBB"/>
    <property type="match status" value="1"/>
</dbReference>
<dbReference type="InterPro" id="IPR024931">
    <property type="entry name" value="Importin_alpha"/>
</dbReference>
<evidence type="ECO:0000256" key="5">
    <source>
        <dbReference type="PROSITE-ProRule" id="PRU00561"/>
    </source>
</evidence>
<dbReference type="GO" id="GO:0005737">
    <property type="term" value="C:cytoplasm"/>
    <property type="evidence" value="ECO:0007669"/>
    <property type="project" value="InterPro"/>
</dbReference>
<dbReference type="Gramene" id="TVU20983">
    <property type="protein sequence ID" value="TVU20983"/>
    <property type="gene ID" value="EJB05_30591"/>
</dbReference>
<dbReference type="InterPro" id="IPR011989">
    <property type="entry name" value="ARM-like"/>
</dbReference>
<keyword evidence="3" id="KW-0677">Repeat</keyword>
<dbReference type="GO" id="GO:0061608">
    <property type="term" value="F:nuclear import signal receptor activity"/>
    <property type="evidence" value="ECO:0007669"/>
    <property type="project" value="InterPro"/>
</dbReference>
<dbReference type="Pfam" id="PF16186">
    <property type="entry name" value="Arm_3"/>
    <property type="match status" value="1"/>
</dbReference>
<dbReference type="GO" id="GO:0006606">
    <property type="term" value="P:protein import into nucleus"/>
    <property type="evidence" value="ECO:0007669"/>
    <property type="project" value="InterPro"/>
</dbReference>
<dbReference type="InterPro" id="IPR016024">
    <property type="entry name" value="ARM-type_fold"/>
</dbReference>
<keyword evidence="2 5" id="KW-0813">Transport</keyword>
<reference evidence="7 8" key="1">
    <citation type="journal article" date="2019" name="Sci. Rep.">
        <title>A high-quality genome of Eragrostis curvula grass provides insights into Poaceae evolution and supports new strategies to enhance forage quality.</title>
        <authorList>
            <person name="Carballo J."/>
            <person name="Santos B.A.C.M."/>
            <person name="Zappacosta D."/>
            <person name="Garbus I."/>
            <person name="Selva J.P."/>
            <person name="Gallo C.A."/>
            <person name="Diaz A."/>
            <person name="Albertini E."/>
            <person name="Caccamo M."/>
            <person name="Echenique V."/>
        </authorList>
    </citation>
    <scope>NUCLEOTIDE SEQUENCE [LARGE SCALE GENOMIC DNA]</scope>
    <source>
        <strain evidence="8">cv. Victoria</strain>
        <tissue evidence="7">Leaf</tissue>
    </source>
</reference>
<keyword evidence="4" id="KW-0653">Protein transport</keyword>
<evidence type="ECO:0000256" key="3">
    <source>
        <dbReference type="ARBA" id="ARBA00022737"/>
    </source>
</evidence>
<dbReference type="InterPro" id="IPR032413">
    <property type="entry name" value="Arm_3"/>
</dbReference>
<evidence type="ECO:0000256" key="2">
    <source>
        <dbReference type="ARBA" id="ARBA00022448"/>
    </source>
</evidence>
<dbReference type="InterPro" id="IPR000225">
    <property type="entry name" value="Armadillo"/>
</dbReference>
<protein>
    <recommendedName>
        <fullName evidence="6">IBB domain-containing protein</fullName>
    </recommendedName>
</protein>
<comment type="similarity">
    <text evidence="1">Belongs to the importin alpha family.</text>
</comment>
<comment type="caution">
    <text evidence="7">The sequence shown here is derived from an EMBL/GenBank/DDBJ whole genome shotgun (WGS) entry which is preliminary data.</text>
</comment>
<gene>
    <name evidence="7" type="ORF">EJB05_30591</name>
</gene>
<evidence type="ECO:0000313" key="8">
    <source>
        <dbReference type="Proteomes" id="UP000324897"/>
    </source>
</evidence>
<dbReference type="OrthoDB" id="29145at2759"/>
<accession>A0A5J9UBF3</accession>
<organism evidence="7 8">
    <name type="scientific">Eragrostis curvula</name>
    <name type="common">weeping love grass</name>
    <dbReference type="NCBI Taxonomy" id="38414"/>
    <lineage>
        <taxon>Eukaryota</taxon>
        <taxon>Viridiplantae</taxon>
        <taxon>Streptophyta</taxon>
        <taxon>Embryophyta</taxon>
        <taxon>Tracheophyta</taxon>
        <taxon>Spermatophyta</taxon>
        <taxon>Magnoliopsida</taxon>
        <taxon>Liliopsida</taxon>
        <taxon>Poales</taxon>
        <taxon>Poaceae</taxon>
        <taxon>PACMAD clade</taxon>
        <taxon>Chloridoideae</taxon>
        <taxon>Eragrostideae</taxon>
        <taxon>Eragrostidinae</taxon>
        <taxon>Eragrostis</taxon>
    </lineage>
</organism>
<evidence type="ECO:0000256" key="4">
    <source>
        <dbReference type="ARBA" id="ARBA00022927"/>
    </source>
</evidence>
<keyword evidence="8" id="KW-1185">Reference proteome</keyword>
<dbReference type="AlphaFoldDB" id="A0A5J9UBF3"/>
<feature type="domain" description="IBB" evidence="6">
    <location>
        <begin position="1"/>
        <end position="59"/>
    </location>
</feature>
<dbReference type="Gene3D" id="1.25.10.10">
    <property type="entry name" value="Leucine-rich Repeat Variant"/>
    <property type="match status" value="1"/>
</dbReference>
<feature type="non-terminal residue" evidence="7">
    <location>
        <position position="1"/>
    </location>
</feature>
<dbReference type="Proteomes" id="UP000324897">
    <property type="component" value="Unassembled WGS sequence"/>
</dbReference>
<evidence type="ECO:0000259" key="6">
    <source>
        <dbReference type="PROSITE" id="PS51214"/>
    </source>
</evidence>
<name>A0A5J9UBF3_9POAL</name>
<dbReference type="PIRSF" id="PIRSF005673">
    <property type="entry name" value="Importin_alpha"/>
    <property type="match status" value="1"/>
</dbReference>
<proteinExistence type="inferred from homology"/>
<evidence type="ECO:0000256" key="1">
    <source>
        <dbReference type="ARBA" id="ARBA00010394"/>
    </source>
</evidence>
<dbReference type="SUPFAM" id="SSF48371">
    <property type="entry name" value="ARM repeat"/>
    <property type="match status" value="1"/>
</dbReference>
<sequence>MSLRPSERAELCRSGFKASAGVGEAGRLRREHITVEIHRASRNNALLKRRCAAAGAEAAPHALLALERMLRALPQLAQGLYSDDISTRLEAARELRKLLSTENPPDSGGDQHWVVPCFVHMLDSEDCPELQFEAVWVLTNIILGTSENIKVVVDHNAAVWALGNIAGVSSSFRDIVLAHGALFPLLQLLNGRTKLSILRKATWALGNFEHVWSCSNGVVAIYVVLCLIQLVNLWLCSDSVENIQAVIESGVCPRLVELVTHSSPSVLIAALHVIGNIVRRDYVQAVINENIIGPLVWLMQTAEFDVKKNAAWAISNATDGGTHDQIKYLISQGCIMAFCNLLGYADTGVLIVCLKGLENILKVGEAKERFCGVNIFAQMIDDADGLEKIENLQTHDNIAISETAARLLMSYWLERDNAVPCFDPFQPGVEVDTLPFGIDFGFSALPRAFDSG</sequence>
<dbReference type="PROSITE" id="PS51214">
    <property type="entry name" value="IBB"/>
    <property type="match status" value="1"/>
</dbReference>
<dbReference type="SMART" id="SM00185">
    <property type="entry name" value="ARM"/>
    <property type="match status" value="6"/>
</dbReference>